<dbReference type="AlphaFoldDB" id="A0A915HUX7"/>
<proteinExistence type="predicted"/>
<dbReference type="Gene3D" id="2.60.120.650">
    <property type="entry name" value="Cupin"/>
    <property type="match status" value="1"/>
</dbReference>
<keyword evidence="1" id="KW-0472">Membrane</keyword>
<keyword evidence="2" id="KW-1185">Reference proteome</keyword>
<dbReference type="OMA" id="GADWIFM"/>
<dbReference type="WBParaSite" id="nRc.2.0.1.t05699-RA">
    <property type="protein sequence ID" value="nRc.2.0.1.t05699-RA"/>
    <property type="gene ID" value="nRc.2.0.1.g05699"/>
</dbReference>
<evidence type="ECO:0000256" key="1">
    <source>
        <dbReference type="SAM" id="Phobius"/>
    </source>
</evidence>
<feature type="transmembrane region" description="Helical" evidence="1">
    <location>
        <begin position="35"/>
        <end position="59"/>
    </location>
</feature>
<sequence>MSKNKSRRCPDIRSRNFRSGVQNYRSFSSGDITKWSFLVIMTAALVVTFACISLVPRLWKNSCLLENSNFVQDLFRPLVDCGKICGNLRKINRLKNLPAGGGSIFETEYLSQGRPVVIEDALKNWTALRSFNFEFFVDLYLEGEDKLYVDDGRNCQFFRYRTNFSSLRDALKTLKQNTRLRNDFYIGWRNCDPVISEILKSHYSRPYFLPEYSESTGADWIFMGTKGSGAKLHDPPGVLGIPMQNFGAGWHQ</sequence>
<organism evidence="2 3">
    <name type="scientific">Romanomermis culicivorax</name>
    <name type="common">Nematode worm</name>
    <dbReference type="NCBI Taxonomy" id="13658"/>
    <lineage>
        <taxon>Eukaryota</taxon>
        <taxon>Metazoa</taxon>
        <taxon>Ecdysozoa</taxon>
        <taxon>Nematoda</taxon>
        <taxon>Enoplea</taxon>
        <taxon>Dorylaimia</taxon>
        <taxon>Mermithida</taxon>
        <taxon>Mermithoidea</taxon>
        <taxon>Mermithidae</taxon>
        <taxon>Romanomermis</taxon>
    </lineage>
</organism>
<evidence type="ECO:0000313" key="2">
    <source>
        <dbReference type="Proteomes" id="UP000887565"/>
    </source>
</evidence>
<reference evidence="3" key="1">
    <citation type="submission" date="2022-11" db="UniProtKB">
        <authorList>
            <consortium name="WormBaseParasite"/>
        </authorList>
    </citation>
    <scope>IDENTIFICATION</scope>
</reference>
<evidence type="ECO:0000313" key="3">
    <source>
        <dbReference type="WBParaSite" id="nRc.2.0.1.t05699-RA"/>
    </source>
</evidence>
<dbReference type="Proteomes" id="UP000887565">
    <property type="component" value="Unplaced"/>
</dbReference>
<dbReference type="SUPFAM" id="SSF51197">
    <property type="entry name" value="Clavaminate synthase-like"/>
    <property type="match status" value="1"/>
</dbReference>
<accession>A0A915HUX7</accession>
<name>A0A915HUX7_ROMCU</name>
<protein>
    <submittedName>
        <fullName evidence="3">Uncharacterized protein</fullName>
    </submittedName>
</protein>
<keyword evidence="1" id="KW-0812">Transmembrane</keyword>
<keyword evidence="1" id="KW-1133">Transmembrane helix</keyword>